<evidence type="ECO:0000256" key="1">
    <source>
        <dbReference type="SAM" id="MobiDB-lite"/>
    </source>
</evidence>
<protein>
    <recommendedName>
        <fullName evidence="5">Glycine zipper domain-containing protein</fullName>
    </recommendedName>
</protein>
<proteinExistence type="predicted"/>
<dbReference type="EMBL" id="QGSZ01000147">
    <property type="protein sequence ID" value="RQX05911.1"/>
    <property type="molecule type" value="Genomic_DNA"/>
</dbReference>
<keyword evidence="2" id="KW-1133">Transmembrane helix</keyword>
<comment type="caution">
    <text evidence="3">The sequence shown here is derived from an EMBL/GenBank/DDBJ whole genome shotgun (WGS) entry which is preliminary data.</text>
</comment>
<organism evidence="3 4">
    <name type="scientific">Micromonospora inaquosa</name>
    <dbReference type="NCBI Taxonomy" id="2203716"/>
    <lineage>
        <taxon>Bacteria</taxon>
        <taxon>Bacillati</taxon>
        <taxon>Actinomycetota</taxon>
        <taxon>Actinomycetes</taxon>
        <taxon>Micromonosporales</taxon>
        <taxon>Micromonosporaceae</taxon>
        <taxon>Micromonospora</taxon>
    </lineage>
</organism>
<dbReference type="AlphaFoldDB" id="A0A3N9WYI8"/>
<evidence type="ECO:0000313" key="3">
    <source>
        <dbReference type="EMBL" id="RQX05911.1"/>
    </source>
</evidence>
<keyword evidence="2" id="KW-0472">Membrane</keyword>
<keyword evidence="2" id="KW-0812">Transmembrane</keyword>
<evidence type="ECO:0008006" key="5">
    <source>
        <dbReference type="Google" id="ProtNLM"/>
    </source>
</evidence>
<gene>
    <name evidence="3" type="ORF">DLJ59_06270</name>
</gene>
<sequence>MSSWRSAAKLSSFTGIWEGTGMGNAAWGAGHHTGVGEGLALGEDIGRAIGEKIGLHKGLAIGFAIGVAVSSAAAMAAGVDLKKLDPRRLVSQRHSGREQDPSAMDSDPIAEKGVYDKQEAAHGHVGE</sequence>
<dbReference type="Proteomes" id="UP000282312">
    <property type="component" value="Unassembled WGS sequence"/>
</dbReference>
<feature type="region of interest" description="Disordered" evidence="1">
    <location>
        <begin position="87"/>
        <end position="127"/>
    </location>
</feature>
<feature type="transmembrane region" description="Helical" evidence="2">
    <location>
        <begin position="59"/>
        <end position="79"/>
    </location>
</feature>
<feature type="compositionally biased region" description="Basic and acidic residues" evidence="1">
    <location>
        <begin position="109"/>
        <end position="127"/>
    </location>
</feature>
<name>A0A3N9WYI8_9ACTN</name>
<evidence type="ECO:0000313" key="4">
    <source>
        <dbReference type="Proteomes" id="UP000282312"/>
    </source>
</evidence>
<evidence type="ECO:0000256" key="2">
    <source>
        <dbReference type="SAM" id="Phobius"/>
    </source>
</evidence>
<reference evidence="3 4" key="1">
    <citation type="submission" date="2018-05" db="EMBL/GenBank/DDBJ databases">
        <title>Micromonospora from Atacama Desert.</title>
        <authorList>
            <person name="Carro L."/>
            <person name="Goodfellow M."/>
            <person name="Klenk H.-P."/>
        </authorList>
    </citation>
    <scope>NUCLEOTIDE SEQUENCE [LARGE SCALE GENOMIC DNA]</scope>
    <source>
        <strain evidence="3 4">LB39</strain>
    </source>
</reference>
<accession>A0A3N9WYI8</accession>
<keyword evidence="4" id="KW-1185">Reference proteome</keyword>